<sequence length="572" mass="62976">MSDEEEYEFIQAGSNHSPIPKVFELPKLNGHDVFEVSVGELQHLLAIDAFSSKDYTQFCLDRVQRCNPYLEAVIETNPDALTTAEALDDERKYGKLRGPLHGIPVLVKDNMATADRMQTTAGSWALLGSVVPKDAHIVRLLRDAGAILLGKSNLDEWAGMRGSVYSTGFSARGGQCRNPYDLTREPSGSSSGSAVSVSANIVPLAFGTETDTSIINPAMVNGVVGIKPTVGLTSRSGVIPISETQDSVGPYGRSVADAALALDVIAGIDEEDKYTKHPARRQPHNYFSYITDCHSLKGARFGLPMERFWELAPRPQRAVAEGVLDWMQKAGATIVAVDMPCAEERIHVDGHWDWERYGNTAPDKSEITISKVETYDLMREYLSKLENTPMRTLEDIVAYNDANRGTEGGHTGDLPAFHDGQDLFRRCVDTRGVKDEIYYSALKHCQTQCRENGIDAALQYHNPKTGKQEQLDALLFCDIKNAGQCIAAQAGYPVISIPIGLDPEGMPVSLTVQHTAWHEAELVRWGSAIEDLVLHHKGPRATPTYKNHLRKNVPVKYAWKYPGAPKWSTSSV</sequence>
<dbReference type="Proteomes" id="UP001274830">
    <property type="component" value="Unassembled WGS sequence"/>
</dbReference>
<proteinExistence type="predicted"/>
<name>A0AAE1C5I0_9PEZI</name>
<gene>
    <name evidence="2" type="ORF">LTR78_001384</name>
</gene>
<protein>
    <recommendedName>
        <fullName evidence="1">Amidase domain-containing protein</fullName>
    </recommendedName>
</protein>
<comment type="caution">
    <text evidence="2">The sequence shown here is derived from an EMBL/GenBank/DDBJ whole genome shotgun (WGS) entry which is preliminary data.</text>
</comment>
<organism evidence="2 3">
    <name type="scientific">Recurvomyces mirabilis</name>
    <dbReference type="NCBI Taxonomy" id="574656"/>
    <lineage>
        <taxon>Eukaryota</taxon>
        <taxon>Fungi</taxon>
        <taxon>Dikarya</taxon>
        <taxon>Ascomycota</taxon>
        <taxon>Pezizomycotina</taxon>
        <taxon>Dothideomycetes</taxon>
        <taxon>Dothideomycetidae</taxon>
        <taxon>Mycosphaerellales</taxon>
        <taxon>Teratosphaeriaceae</taxon>
        <taxon>Recurvomyces</taxon>
    </lineage>
</organism>
<dbReference type="EMBL" id="JAUTXT010000003">
    <property type="protein sequence ID" value="KAK3678931.1"/>
    <property type="molecule type" value="Genomic_DNA"/>
</dbReference>
<dbReference type="AlphaFoldDB" id="A0AAE1C5I0"/>
<dbReference type="PANTHER" id="PTHR42678:SF37">
    <property type="entry name" value="AMIDASE C869.01-RELATED"/>
    <property type="match status" value="1"/>
</dbReference>
<reference evidence="2" key="1">
    <citation type="submission" date="2023-07" db="EMBL/GenBank/DDBJ databases">
        <title>Black Yeasts Isolated from many extreme environments.</title>
        <authorList>
            <person name="Coleine C."/>
            <person name="Stajich J.E."/>
            <person name="Selbmann L."/>
        </authorList>
    </citation>
    <scope>NUCLEOTIDE SEQUENCE</scope>
    <source>
        <strain evidence="2">CCFEE 5485</strain>
    </source>
</reference>
<dbReference type="Gene3D" id="3.90.1300.10">
    <property type="entry name" value="Amidase signature (AS) domain"/>
    <property type="match status" value="1"/>
</dbReference>
<evidence type="ECO:0000313" key="3">
    <source>
        <dbReference type="Proteomes" id="UP001274830"/>
    </source>
</evidence>
<accession>A0AAE1C5I0</accession>
<evidence type="ECO:0000259" key="1">
    <source>
        <dbReference type="Pfam" id="PF01425"/>
    </source>
</evidence>
<dbReference type="InterPro" id="IPR023631">
    <property type="entry name" value="Amidase_dom"/>
</dbReference>
<dbReference type="Pfam" id="PF01425">
    <property type="entry name" value="Amidase"/>
    <property type="match status" value="1"/>
</dbReference>
<feature type="domain" description="Amidase" evidence="1">
    <location>
        <begin position="55"/>
        <end position="347"/>
    </location>
</feature>
<dbReference type="SUPFAM" id="SSF75304">
    <property type="entry name" value="Amidase signature (AS) enzymes"/>
    <property type="match status" value="1"/>
</dbReference>
<keyword evidence="3" id="KW-1185">Reference proteome</keyword>
<dbReference type="InterPro" id="IPR036928">
    <property type="entry name" value="AS_sf"/>
</dbReference>
<dbReference type="PANTHER" id="PTHR42678">
    <property type="entry name" value="AMIDASE"/>
    <property type="match status" value="1"/>
</dbReference>
<evidence type="ECO:0000313" key="2">
    <source>
        <dbReference type="EMBL" id="KAK3678931.1"/>
    </source>
</evidence>